<comment type="subcellular location">
    <subcellularLocation>
        <location evidence="1">Cell outer membrane</location>
    </subcellularLocation>
</comment>
<gene>
    <name evidence="8" type="ORF">HGH91_00690</name>
</gene>
<dbReference type="SUPFAM" id="SSF48452">
    <property type="entry name" value="TPR-like"/>
    <property type="match status" value="1"/>
</dbReference>
<sequence length="633" mass="73027">MRSRHFTIGLLCMAAALFTSCKKGYLDIVPDNVPTIDYAFANRVEAEKYLFTCYAYLPKEGHPDKNPGFSGGDEAWTYWPMIEDYFYLDPYNIARGYQNSANPNMNYWDGYDGKSLWQGIRACNIFLENVRKVIDLQPYERDRWIAEVKFLKAYFHWYLFRMYGPIPIVDKNLPITASPDEVRVFRQPVDSVVNYITSLLDESAAGENTGLPLSITSSTTELGRVTKVAALAIKARVLVTAASPLFNGNSDFTGMKNKNGQVLFNPQYDASKWTKAREACKKAIDLANAAGVRLYHFSPSIFQVDHATQIEMNIRNAVCEKWNSELIWGLTSDGDPTYWLQTYACPQLDPNAINLSLKAKLAPPLKIAEMFYTQHGVPIEEDKTWDYANRYKLRNVTAKDTGMQEGYSTVGLHFEREPRFYADMAFDGSKWFMKNKNYNIQSKLEQYSGKKQTRLYSITGYYTKKIVSWNLNFTTSSLQTESYPWPVMRLSDLYLLYAEALNETGGSTEALTYLNQIRERAGLQSVETSWSTYSSNPTKYASVSGLRDIIRQERSIEMAFEGSRFWDLRRWKTAPQVLNSPIYGWDILQSTYEDYNRKVFLYNMQFIAPRDYFWPIREDNLQINPNLQQNPGW</sequence>
<comment type="similarity">
    <text evidence="2">Belongs to the SusD family.</text>
</comment>
<reference evidence="8 9" key="1">
    <citation type="submission" date="2020-04" db="EMBL/GenBank/DDBJ databases">
        <authorList>
            <person name="Yin C."/>
        </authorList>
    </citation>
    <scope>NUCLEOTIDE SEQUENCE [LARGE SCALE GENOMIC DNA]</scope>
    <source>
        <strain evidence="8 9">Ak56</strain>
    </source>
</reference>
<evidence type="ECO:0000256" key="3">
    <source>
        <dbReference type="ARBA" id="ARBA00022729"/>
    </source>
</evidence>
<dbReference type="Proteomes" id="UP000552864">
    <property type="component" value="Unassembled WGS sequence"/>
</dbReference>
<comment type="caution">
    <text evidence="8">The sequence shown here is derived from an EMBL/GenBank/DDBJ whole genome shotgun (WGS) entry which is preliminary data.</text>
</comment>
<dbReference type="InterPro" id="IPR011990">
    <property type="entry name" value="TPR-like_helical_dom_sf"/>
</dbReference>
<keyword evidence="9" id="KW-1185">Reference proteome</keyword>
<evidence type="ECO:0000259" key="6">
    <source>
        <dbReference type="Pfam" id="PF07980"/>
    </source>
</evidence>
<accession>A0A847S5T0</accession>
<evidence type="ECO:0000313" key="8">
    <source>
        <dbReference type="EMBL" id="NLR77121.1"/>
    </source>
</evidence>
<evidence type="ECO:0000256" key="4">
    <source>
        <dbReference type="ARBA" id="ARBA00023136"/>
    </source>
</evidence>
<protein>
    <submittedName>
        <fullName evidence="8">RagB/SusD family nutrient uptake outer membrane protein</fullName>
    </submittedName>
</protein>
<dbReference type="Pfam" id="PF14322">
    <property type="entry name" value="SusD-like_3"/>
    <property type="match status" value="1"/>
</dbReference>
<evidence type="ECO:0000259" key="7">
    <source>
        <dbReference type="Pfam" id="PF14322"/>
    </source>
</evidence>
<dbReference type="AlphaFoldDB" id="A0A847S5T0"/>
<evidence type="ECO:0000256" key="1">
    <source>
        <dbReference type="ARBA" id="ARBA00004442"/>
    </source>
</evidence>
<feature type="domain" description="SusD-like N-terminal" evidence="7">
    <location>
        <begin position="95"/>
        <end position="237"/>
    </location>
</feature>
<organism evidence="8 9">
    <name type="scientific">Chitinophaga eiseniae</name>
    <dbReference type="NCBI Taxonomy" id="634771"/>
    <lineage>
        <taxon>Bacteria</taxon>
        <taxon>Pseudomonadati</taxon>
        <taxon>Bacteroidota</taxon>
        <taxon>Chitinophagia</taxon>
        <taxon>Chitinophagales</taxon>
        <taxon>Chitinophagaceae</taxon>
        <taxon>Chitinophaga</taxon>
    </lineage>
</organism>
<proteinExistence type="inferred from homology"/>
<evidence type="ECO:0000313" key="9">
    <source>
        <dbReference type="Proteomes" id="UP000552864"/>
    </source>
</evidence>
<name>A0A847S5T0_9BACT</name>
<keyword evidence="4" id="KW-0472">Membrane</keyword>
<keyword evidence="3" id="KW-0732">Signal</keyword>
<dbReference type="PROSITE" id="PS51257">
    <property type="entry name" value="PROKAR_LIPOPROTEIN"/>
    <property type="match status" value="1"/>
</dbReference>
<dbReference type="EMBL" id="JABAHZ010000001">
    <property type="protein sequence ID" value="NLR77121.1"/>
    <property type="molecule type" value="Genomic_DNA"/>
</dbReference>
<dbReference type="Pfam" id="PF07980">
    <property type="entry name" value="SusD_RagB"/>
    <property type="match status" value="1"/>
</dbReference>
<evidence type="ECO:0000256" key="2">
    <source>
        <dbReference type="ARBA" id="ARBA00006275"/>
    </source>
</evidence>
<evidence type="ECO:0000256" key="5">
    <source>
        <dbReference type="ARBA" id="ARBA00023237"/>
    </source>
</evidence>
<dbReference type="InterPro" id="IPR012944">
    <property type="entry name" value="SusD_RagB_dom"/>
</dbReference>
<feature type="domain" description="RagB/SusD" evidence="6">
    <location>
        <begin position="325"/>
        <end position="633"/>
    </location>
</feature>
<dbReference type="GO" id="GO:0009279">
    <property type="term" value="C:cell outer membrane"/>
    <property type="evidence" value="ECO:0007669"/>
    <property type="project" value="UniProtKB-SubCell"/>
</dbReference>
<dbReference type="Gene3D" id="1.25.40.390">
    <property type="match status" value="1"/>
</dbReference>
<keyword evidence="5" id="KW-0998">Cell outer membrane</keyword>
<dbReference type="InterPro" id="IPR033985">
    <property type="entry name" value="SusD-like_N"/>
</dbReference>